<feature type="transmembrane region" description="Helical" evidence="2">
    <location>
        <begin position="167"/>
        <end position="187"/>
    </location>
</feature>
<feature type="domain" description="J" evidence="3">
    <location>
        <begin position="290"/>
        <end position="355"/>
    </location>
</feature>
<dbReference type="Gene3D" id="1.10.287.110">
    <property type="entry name" value="DnaJ domain"/>
    <property type="match status" value="1"/>
</dbReference>
<dbReference type="PANTHER" id="PTHR45270:SF4">
    <property type="entry name" value="CHAPERONE DNAJ-DOMAIN SUPERFAMILY PROTEIN"/>
    <property type="match status" value="1"/>
</dbReference>
<feature type="compositionally biased region" description="Low complexity" evidence="1">
    <location>
        <begin position="7"/>
        <end position="21"/>
    </location>
</feature>
<dbReference type="EMBL" id="HBEN01011241">
    <property type="protein sequence ID" value="CAD8446065.1"/>
    <property type="molecule type" value="Transcribed_RNA"/>
</dbReference>
<dbReference type="InterPro" id="IPR001623">
    <property type="entry name" value="DnaJ_domain"/>
</dbReference>
<dbReference type="Pfam" id="PF00226">
    <property type="entry name" value="DnaJ"/>
    <property type="match status" value="1"/>
</dbReference>
<dbReference type="CDD" id="cd06257">
    <property type="entry name" value="DnaJ"/>
    <property type="match status" value="1"/>
</dbReference>
<evidence type="ECO:0000313" key="5">
    <source>
        <dbReference type="EMBL" id="CAD8446065.1"/>
    </source>
</evidence>
<sequence length="409" mass="43896">MTDEAASPRASSGDTASSSSPKPAAEDAEGPEVDPAEPFVFVWRIVAGASAKAERWFADDLLGNLLPLAFELAGRDDAANAVRETLTRGHPKRARLVGATGSVAAVLVAIVAVVSVSLLKSAFVVVADAAASVIGAASDFAYHALWRPKWYASFSSALGIVWQRRVPWARALWPNFILLWLAGGGWWGVAAVVVATLVCALTALAFWIDCVFFLAFELVARTAWLPWYLRLVVCVLVLLGWGFLGLLALAGLARAQEEARLALDPDSPVLPALAYGDAEGEVARVLLCTDFFGVLEVPVTADDKEIKKAYRRKLIETHPDKNPGKARCEEAFDRVKTAFEKIGVADNRDDYLRLLAEAHARMHHAQSSGSNSSGHAPSPGARASKGPEPAPRSQGPRGRKARRGHRNHG</sequence>
<feature type="transmembrane region" description="Helical" evidence="2">
    <location>
        <begin position="122"/>
        <end position="146"/>
    </location>
</feature>
<feature type="region of interest" description="Disordered" evidence="1">
    <location>
        <begin position="362"/>
        <end position="409"/>
    </location>
</feature>
<name>A0A6U0DCQ1_MICPS</name>
<dbReference type="SUPFAM" id="SSF46565">
    <property type="entry name" value="Chaperone J-domain"/>
    <property type="match status" value="1"/>
</dbReference>
<feature type="transmembrane region" description="Helical" evidence="2">
    <location>
        <begin position="228"/>
        <end position="253"/>
    </location>
</feature>
<feature type="region of interest" description="Disordered" evidence="1">
    <location>
        <begin position="1"/>
        <end position="32"/>
    </location>
</feature>
<dbReference type="PROSITE" id="PS50076">
    <property type="entry name" value="DNAJ_2"/>
    <property type="match status" value="1"/>
</dbReference>
<feature type="transmembrane region" description="Helical" evidence="2">
    <location>
        <begin position="96"/>
        <end position="116"/>
    </location>
</feature>
<evidence type="ECO:0000313" key="4">
    <source>
        <dbReference type="EMBL" id="CAD8446063.1"/>
    </source>
</evidence>
<feature type="compositionally biased region" description="Low complexity" evidence="1">
    <location>
        <begin position="365"/>
        <end position="381"/>
    </location>
</feature>
<feature type="compositionally biased region" description="Basic residues" evidence="1">
    <location>
        <begin position="397"/>
        <end position="409"/>
    </location>
</feature>
<keyword evidence="2" id="KW-1133">Transmembrane helix</keyword>
<organism evidence="4">
    <name type="scientific">Micromonas pusilla</name>
    <name type="common">Picoplanktonic green alga</name>
    <name type="synonym">Chromulina pusilla</name>
    <dbReference type="NCBI Taxonomy" id="38833"/>
    <lineage>
        <taxon>Eukaryota</taxon>
        <taxon>Viridiplantae</taxon>
        <taxon>Chlorophyta</taxon>
        <taxon>Mamiellophyceae</taxon>
        <taxon>Mamiellales</taxon>
        <taxon>Mamiellaceae</taxon>
        <taxon>Micromonas</taxon>
    </lineage>
</organism>
<evidence type="ECO:0000256" key="1">
    <source>
        <dbReference type="SAM" id="MobiDB-lite"/>
    </source>
</evidence>
<keyword evidence="2" id="KW-0472">Membrane</keyword>
<accession>A0A6U0DCQ1</accession>
<gene>
    <name evidence="4" type="ORF">MSP1401_LOCUS9326</name>
    <name evidence="5" type="ORF">MSP1401_LOCUS9327</name>
</gene>
<protein>
    <recommendedName>
        <fullName evidence="3">J domain-containing protein</fullName>
    </recommendedName>
</protein>
<dbReference type="AlphaFoldDB" id="A0A6U0DCQ1"/>
<dbReference type="InterPro" id="IPR036869">
    <property type="entry name" value="J_dom_sf"/>
</dbReference>
<dbReference type="EMBL" id="HBEN01011240">
    <property type="protein sequence ID" value="CAD8446063.1"/>
    <property type="molecule type" value="Transcribed_RNA"/>
</dbReference>
<evidence type="ECO:0000259" key="3">
    <source>
        <dbReference type="PROSITE" id="PS50076"/>
    </source>
</evidence>
<dbReference type="PRINTS" id="PR00625">
    <property type="entry name" value="JDOMAIN"/>
</dbReference>
<dbReference type="SMART" id="SM00271">
    <property type="entry name" value="DnaJ"/>
    <property type="match status" value="1"/>
</dbReference>
<keyword evidence="2" id="KW-0812">Transmembrane</keyword>
<evidence type="ECO:0000256" key="2">
    <source>
        <dbReference type="SAM" id="Phobius"/>
    </source>
</evidence>
<dbReference type="PANTHER" id="PTHR45270">
    <property type="entry name" value="OS03G0832900 PROTEIN"/>
    <property type="match status" value="1"/>
</dbReference>
<feature type="transmembrane region" description="Helical" evidence="2">
    <location>
        <begin position="193"/>
        <end position="216"/>
    </location>
</feature>
<proteinExistence type="predicted"/>
<reference evidence="4" key="1">
    <citation type="submission" date="2021-01" db="EMBL/GenBank/DDBJ databases">
        <authorList>
            <person name="Corre E."/>
            <person name="Pelletier E."/>
            <person name="Niang G."/>
            <person name="Scheremetjew M."/>
            <person name="Finn R."/>
            <person name="Kale V."/>
            <person name="Holt S."/>
            <person name="Cochrane G."/>
            <person name="Meng A."/>
            <person name="Brown T."/>
            <person name="Cohen L."/>
        </authorList>
    </citation>
    <scope>NUCLEOTIDE SEQUENCE</scope>
    <source>
        <strain evidence="4">CCAC1681</strain>
    </source>
</reference>